<dbReference type="SUPFAM" id="SSF47384">
    <property type="entry name" value="Homodimeric domain of signal transducing histidine kinase"/>
    <property type="match status" value="1"/>
</dbReference>
<evidence type="ECO:0000256" key="3">
    <source>
        <dbReference type="ARBA" id="ARBA00022553"/>
    </source>
</evidence>
<reference evidence="9" key="1">
    <citation type="journal article" date="2019" name="Int. J. Syst. Evol. Microbiol.">
        <title>The Global Catalogue of Microorganisms (GCM) 10K type strain sequencing project: providing services to taxonomists for standard genome sequencing and annotation.</title>
        <authorList>
            <consortium name="The Broad Institute Genomics Platform"/>
            <consortium name="The Broad Institute Genome Sequencing Center for Infectious Disease"/>
            <person name="Wu L."/>
            <person name="Ma J."/>
        </authorList>
    </citation>
    <scope>NUCLEOTIDE SEQUENCE [LARGE SCALE GENOMIC DNA]</scope>
    <source>
        <strain evidence="9">CECT 7956</strain>
    </source>
</reference>
<dbReference type="Gene3D" id="3.30.565.10">
    <property type="entry name" value="Histidine kinase-like ATPase, C-terminal domain"/>
    <property type="match status" value="1"/>
</dbReference>
<dbReference type="InterPro" id="IPR003661">
    <property type="entry name" value="HisK_dim/P_dom"/>
</dbReference>
<dbReference type="Pfam" id="PF02518">
    <property type="entry name" value="HATPase_c"/>
    <property type="match status" value="1"/>
</dbReference>
<dbReference type="Proteomes" id="UP001595616">
    <property type="component" value="Unassembled WGS sequence"/>
</dbReference>
<dbReference type="PROSITE" id="PS50109">
    <property type="entry name" value="HIS_KIN"/>
    <property type="match status" value="1"/>
</dbReference>
<dbReference type="Gene3D" id="1.10.287.130">
    <property type="match status" value="1"/>
</dbReference>
<dbReference type="PANTHER" id="PTHR43304">
    <property type="entry name" value="PHYTOCHROME-LIKE PROTEIN CPH1"/>
    <property type="match status" value="1"/>
</dbReference>
<dbReference type="EMBL" id="JBHRYQ010000001">
    <property type="protein sequence ID" value="MFC3810251.1"/>
    <property type="molecule type" value="Genomic_DNA"/>
</dbReference>
<dbReference type="PANTHER" id="PTHR43304:SF1">
    <property type="entry name" value="PAC DOMAIN-CONTAINING PROTEIN"/>
    <property type="match status" value="1"/>
</dbReference>
<dbReference type="InterPro" id="IPR036097">
    <property type="entry name" value="HisK_dim/P_sf"/>
</dbReference>
<dbReference type="Gene3D" id="3.30.450.40">
    <property type="match status" value="1"/>
</dbReference>
<keyword evidence="4" id="KW-0808">Transferase</keyword>
<proteinExistence type="predicted"/>
<dbReference type="RefSeq" id="WP_379836222.1">
    <property type="nucleotide sequence ID" value="NZ_JBHRYQ010000001.1"/>
</dbReference>
<evidence type="ECO:0000256" key="1">
    <source>
        <dbReference type="ARBA" id="ARBA00000085"/>
    </source>
</evidence>
<evidence type="ECO:0000313" key="9">
    <source>
        <dbReference type="Proteomes" id="UP001595616"/>
    </source>
</evidence>
<gene>
    <name evidence="8" type="ORF">ACFOOI_06270</name>
</gene>
<dbReference type="Pfam" id="PF00512">
    <property type="entry name" value="HisKA"/>
    <property type="match status" value="1"/>
</dbReference>
<protein>
    <recommendedName>
        <fullName evidence="2">histidine kinase</fullName>
        <ecNumber evidence="2">2.7.13.3</ecNumber>
    </recommendedName>
</protein>
<dbReference type="SMART" id="SM00065">
    <property type="entry name" value="GAF"/>
    <property type="match status" value="1"/>
</dbReference>
<keyword evidence="5" id="KW-0418">Kinase</keyword>
<dbReference type="InterPro" id="IPR003018">
    <property type="entry name" value="GAF"/>
</dbReference>
<dbReference type="SUPFAM" id="SSF55781">
    <property type="entry name" value="GAF domain-like"/>
    <property type="match status" value="1"/>
</dbReference>
<keyword evidence="3" id="KW-0597">Phosphoprotein</keyword>
<keyword evidence="8" id="KW-0067">ATP-binding</keyword>
<comment type="catalytic activity">
    <reaction evidence="1">
        <text>ATP + protein L-histidine = ADP + protein N-phospho-L-histidine.</text>
        <dbReference type="EC" id="2.7.13.3"/>
    </reaction>
</comment>
<evidence type="ECO:0000256" key="2">
    <source>
        <dbReference type="ARBA" id="ARBA00012438"/>
    </source>
</evidence>
<dbReference type="InterPro" id="IPR003594">
    <property type="entry name" value="HATPase_dom"/>
</dbReference>
<keyword evidence="8" id="KW-0547">Nucleotide-binding</keyword>
<dbReference type="SMART" id="SM00387">
    <property type="entry name" value="HATPase_c"/>
    <property type="match status" value="1"/>
</dbReference>
<evidence type="ECO:0000256" key="5">
    <source>
        <dbReference type="ARBA" id="ARBA00022777"/>
    </source>
</evidence>
<organism evidence="8 9">
    <name type="scientific">Lacihabitans lacunae</name>
    <dbReference type="NCBI Taxonomy" id="1028214"/>
    <lineage>
        <taxon>Bacteria</taxon>
        <taxon>Pseudomonadati</taxon>
        <taxon>Bacteroidota</taxon>
        <taxon>Cytophagia</taxon>
        <taxon>Cytophagales</taxon>
        <taxon>Leadbetterellaceae</taxon>
        <taxon>Lacihabitans</taxon>
    </lineage>
</organism>
<comment type="caution">
    <text evidence="8">The sequence shown here is derived from an EMBL/GenBank/DDBJ whole genome shotgun (WGS) entry which is preliminary data.</text>
</comment>
<dbReference type="PRINTS" id="PR00344">
    <property type="entry name" value="BCTRLSENSOR"/>
</dbReference>
<dbReference type="SMART" id="SM00388">
    <property type="entry name" value="HisKA"/>
    <property type="match status" value="1"/>
</dbReference>
<dbReference type="EC" id="2.7.13.3" evidence="2"/>
<dbReference type="Pfam" id="PF01590">
    <property type="entry name" value="GAF"/>
    <property type="match status" value="1"/>
</dbReference>
<dbReference type="InterPro" id="IPR029016">
    <property type="entry name" value="GAF-like_dom_sf"/>
</dbReference>
<dbReference type="InterPro" id="IPR052162">
    <property type="entry name" value="Sensor_kinase/Photoreceptor"/>
</dbReference>
<dbReference type="CDD" id="cd00082">
    <property type="entry name" value="HisKA"/>
    <property type="match status" value="1"/>
</dbReference>
<keyword evidence="6" id="KW-0175">Coiled coil</keyword>
<dbReference type="GO" id="GO:0005524">
    <property type="term" value="F:ATP binding"/>
    <property type="evidence" value="ECO:0007669"/>
    <property type="project" value="UniProtKB-KW"/>
</dbReference>
<dbReference type="SUPFAM" id="SSF55874">
    <property type="entry name" value="ATPase domain of HSP90 chaperone/DNA topoisomerase II/histidine kinase"/>
    <property type="match status" value="1"/>
</dbReference>
<evidence type="ECO:0000259" key="7">
    <source>
        <dbReference type="PROSITE" id="PS50109"/>
    </source>
</evidence>
<sequence length="432" mass="49730">MIFAQEPKNEKARLKVLKEYQILDTERETQFSEISDLASLICNTPVALIAFLDKDRNWFKASTGIEIYESPRNISFCSHAIVSDDEVFEIENLEKDNRFFDNPLVDQEPKVKFYAGVPLKDQSGFALGTLCVFHMEPHNLTDFQKKALKMLGKQVMKLLELHRFHAEAEKKGKEIKKNLEKKVKQRTKELILTNEKLKAKNEEVEQLVYIASHDLKEPIRKIKLYSDLLIKKSTESSVDISLINKIQSSADRAHLLVNDILSYASIHEDKKKYKTLDLNAIIEDVKESLVENIRDSKAEIIVEKLGKIKGDASQFFQLFQNLISNSIKYNMNQPRLEIKGEVVLNAKQISADIDNQKQNYYCISITDNGIGFDLKYKDKIFDFFQRLHKNTEYNGTGIGLSIVKKIVLAHKGYIEVESEQKKGSSFKIYLPL</sequence>
<dbReference type="InterPro" id="IPR036890">
    <property type="entry name" value="HATPase_C_sf"/>
</dbReference>
<evidence type="ECO:0000256" key="6">
    <source>
        <dbReference type="SAM" id="Coils"/>
    </source>
</evidence>
<accession>A0ABV7YTP0</accession>
<name>A0ABV7YTP0_9BACT</name>
<evidence type="ECO:0000256" key="4">
    <source>
        <dbReference type="ARBA" id="ARBA00022679"/>
    </source>
</evidence>
<dbReference type="InterPro" id="IPR005467">
    <property type="entry name" value="His_kinase_dom"/>
</dbReference>
<feature type="domain" description="Histidine kinase" evidence="7">
    <location>
        <begin position="210"/>
        <end position="432"/>
    </location>
</feature>
<dbReference type="InterPro" id="IPR004358">
    <property type="entry name" value="Sig_transdc_His_kin-like_C"/>
</dbReference>
<keyword evidence="9" id="KW-1185">Reference proteome</keyword>
<evidence type="ECO:0000313" key="8">
    <source>
        <dbReference type="EMBL" id="MFC3810251.1"/>
    </source>
</evidence>
<feature type="coiled-coil region" evidence="6">
    <location>
        <begin position="165"/>
        <end position="207"/>
    </location>
</feature>